<feature type="coiled-coil region" evidence="1">
    <location>
        <begin position="658"/>
        <end position="713"/>
    </location>
</feature>
<feature type="region of interest" description="Disordered" evidence="2">
    <location>
        <begin position="1"/>
        <end position="124"/>
    </location>
</feature>
<keyword evidence="1" id="KW-0175">Coiled coil</keyword>
<feature type="coiled-coil region" evidence="1">
    <location>
        <begin position="470"/>
        <end position="497"/>
    </location>
</feature>
<evidence type="ECO:0000256" key="1">
    <source>
        <dbReference type="SAM" id="Coils"/>
    </source>
</evidence>
<dbReference type="VEuPathDB" id="FungiDB:SPRG_14909"/>
<dbReference type="PANTHER" id="PTHR32114:SF2">
    <property type="entry name" value="ABC TRANSPORTER ABCH.3"/>
    <property type="match status" value="1"/>
</dbReference>
<feature type="compositionally biased region" description="Polar residues" evidence="2">
    <location>
        <begin position="66"/>
        <end position="85"/>
    </location>
</feature>
<feature type="coiled-coil region" evidence="1">
    <location>
        <begin position="564"/>
        <end position="625"/>
    </location>
</feature>
<dbReference type="OrthoDB" id="75999at2759"/>
<dbReference type="PANTHER" id="PTHR32114">
    <property type="entry name" value="ABC TRANSPORTER ABCH.3"/>
    <property type="match status" value="1"/>
</dbReference>
<organism evidence="3 4">
    <name type="scientific">Saprolegnia parasitica (strain CBS 223.65)</name>
    <dbReference type="NCBI Taxonomy" id="695850"/>
    <lineage>
        <taxon>Eukaryota</taxon>
        <taxon>Sar</taxon>
        <taxon>Stramenopiles</taxon>
        <taxon>Oomycota</taxon>
        <taxon>Saprolegniomycetes</taxon>
        <taxon>Saprolegniales</taxon>
        <taxon>Saprolegniaceae</taxon>
        <taxon>Saprolegnia</taxon>
    </lineage>
</organism>
<feature type="coiled-coil region" evidence="1">
    <location>
        <begin position="756"/>
        <end position="800"/>
    </location>
</feature>
<evidence type="ECO:0000313" key="4">
    <source>
        <dbReference type="Proteomes" id="UP000030745"/>
    </source>
</evidence>
<feature type="compositionally biased region" description="Low complexity" evidence="2">
    <location>
        <begin position="35"/>
        <end position="47"/>
    </location>
</feature>
<feature type="compositionally biased region" description="Pro residues" evidence="2">
    <location>
        <begin position="48"/>
        <end position="65"/>
    </location>
</feature>
<dbReference type="GeneID" id="24136689"/>
<dbReference type="KEGG" id="spar:SPRG_14909"/>
<protein>
    <submittedName>
        <fullName evidence="3">Uncharacterized protein</fullName>
    </submittedName>
</protein>
<evidence type="ECO:0000313" key="3">
    <source>
        <dbReference type="EMBL" id="KDO19878.1"/>
    </source>
</evidence>
<dbReference type="EMBL" id="KK583331">
    <property type="protein sequence ID" value="KDO19878.1"/>
    <property type="molecule type" value="Genomic_DNA"/>
</dbReference>
<dbReference type="Proteomes" id="UP000030745">
    <property type="component" value="Unassembled WGS sequence"/>
</dbReference>
<name>A0A067BNQ8_SAPPC</name>
<accession>A0A067BNQ8</accession>
<evidence type="ECO:0000256" key="2">
    <source>
        <dbReference type="SAM" id="MobiDB-lite"/>
    </source>
</evidence>
<proteinExistence type="predicted"/>
<dbReference type="AlphaFoldDB" id="A0A067BNQ8"/>
<reference evidence="3 4" key="1">
    <citation type="journal article" date="2013" name="PLoS Genet.">
        <title>Distinctive expansion of potential virulence genes in the genome of the oomycete fish pathogen Saprolegnia parasitica.</title>
        <authorList>
            <person name="Jiang R.H."/>
            <person name="de Bruijn I."/>
            <person name="Haas B.J."/>
            <person name="Belmonte R."/>
            <person name="Lobach L."/>
            <person name="Christie J."/>
            <person name="van den Ackerveken G."/>
            <person name="Bottin A."/>
            <person name="Bulone V."/>
            <person name="Diaz-Moreno S.M."/>
            <person name="Dumas B."/>
            <person name="Fan L."/>
            <person name="Gaulin E."/>
            <person name="Govers F."/>
            <person name="Grenville-Briggs L.J."/>
            <person name="Horner N.R."/>
            <person name="Levin J.Z."/>
            <person name="Mammella M."/>
            <person name="Meijer H.J."/>
            <person name="Morris P."/>
            <person name="Nusbaum C."/>
            <person name="Oome S."/>
            <person name="Phillips A.J."/>
            <person name="van Rooyen D."/>
            <person name="Rzeszutek E."/>
            <person name="Saraiva M."/>
            <person name="Secombes C.J."/>
            <person name="Seidl M.F."/>
            <person name="Snel B."/>
            <person name="Stassen J.H."/>
            <person name="Sykes S."/>
            <person name="Tripathy S."/>
            <person name="van den Berg H."/>
            <person name="Vega-Arreguin J.C."/>
            <person name="Wawra S."/>
            <person name="Young S.K."/>
            <person name="Zeng Q."/>
            <person name="Dieguez-Uribeondo J."/>
            <person name="Russ C."/>
            <person name="Tyler B.M."/>
            <person name="van West P."/>
        </authorList>
    </citation>
    <scope>NUCLEOTIDE SEQUENCE [LARGE SCALE GENOMIC DNA]</scope>
    <source>
        <strain evidence="3 4">CBS 223.65</strain>
    </source>
</reference>
<sequence length="920" mass="100509">MASRLAQRRSVAAPTRLQTTADATKPRLSIASPRSSTIPPASKTPPAKTRPPPAPTSTIPKPRPSTTPSSQIQRTATSRVSSAPRSTVPEKKPLLTRQATTSSLLKPPHAIETSSKTNKPVMRKTASLSTPALVLATARPIEAAAMAALQSSPTAKAASDLELAIEREEGAAKLAACNESLEARDAELAASVSELATKDAALAAKDATIAEFTTACARFKADCESYATTALNWKSKCEAAEAAVVVWQGKCEALTRELQHAQSNAVSKEDLLKPTMARRSSSSVLLRANAAWVQAAEGLEHHLADAETLIQHFHSDSDAPTSPMQRTASLVLPDTIAALDAQLQRMPLQLEDETMASQQGYERELFNLKKELRRLGEYVRSQQSVTLLEDEFKQYKLSTEEKLHRSHDELHSLRAKLLGLAKTHCEQMGEAVTRMNVLEDTIEALQAGAPVAEPDVAAWKVERDQLGATIASYERTHIELQAQLATLQASVVSMNEEKLSLTAQCSSLQSALASRKDVDGVWDVMSSTSAWVVDVLRAQLDQCYLQRTVYARGPSSSASSSARVRELEAQVRAVNATLQDRESQVRELESQVRDLEVVASANVDMENLQLQLDGQERQLTALRAQKHHESVESHARIVALELERDELESGARESAVQLQQLQKHIVSLTARYDQEQANSVQLDATLEAQQAHITALERTKATMATKMAQLERALALADKQHATHRQLLDRDHTASATLHLEIAHLKKQNDGLAQLLGRQEAALNDAHKNVADLEGQVERYQLQQVELDQYKHEVEAMEEILEASSPLHGAAVRPHVFPASSPPSPSAKRSLDPAAHVAMWRERCAALEGTNAALLAKLQAKDEPDIRFYVAQVDGLEERLGEQAAMYQGLLDDAQARCAELSAKYDAVMRQLPTSQDQST</sequence>
<dbReference type="RefSeq" id="XP_012209435.1">
    <property type="nucleotide sequence ID" value="XM_012354045.1"/>
</dbReference>
<keyword evidence="4" id="KW-1185">Reference proteome</keyword>
<dbReference type="OMA" id="AKDEPDI"/>
<gene>
    <name evidence="3" type="ORF">SPRG_14909</name>
</gene>